<gene>
    <name evidence="2" type="ORF">ACHAW5_008086</name>
</gene>
<name>A0ABD3PUP5_9STRA</name>
<accession>A0ABD3PUP5</accession>
<feature type="compositionally biased region" description="Basic and acidic residues" evidence="1">
    <location>
        <begin position="242"/>
        <end position="252"/>
    </location>
</feature>
<feature type="compositionally biased region" description="Low complexity" evidence="1">
    <location>
        <begin position="86"/>
        <end position="113"/>
    </location>
</feature>
<feature type="region of interest" description="Disordered" evidence="1">
    <location>
        <begin position="174"/>
        <end position="219"/>
    </location>
</feature>
<proteinExistence type="predicted"/>
<feature type="region of interest" description="Disordered" evidence="1">
    <location>
        <begin position="1"/>
        <end position="123"/>
    </location>
</feature>
<evidence type="ECO:0000313" key="3">
    <source>
        <dbReference type="Proteomes" id="UP001530315"/>
    </source>
</evidence>
<evidence type="ECO:0000313" key="2">
    <source>
        <dbReference type="EMBL" id="KAL3791467.1"/>
    </source>
</evidence>
<dbReference type="AlphaFoldDB" id="A0ABD3PUP5"/>
<feature type="region of interest" description="Disordered" evidence="1">
    <location>
        <begin position="242"/>
        <end position="273"/>
    </location>
</feature>
<organism evidence="2 3">
    <name type="scientific">Stephanodiscus triporus</name>
    <dbReference type="NCBI Taxonomy" id="2934178"/>
    <lineage>
        <taxon>Eukaryota</taxon>
        <taxon>Sar</taxon>
        <taxon>Stramenopiles</taxon>
        <taxon>Ochrophyta</taxon>
        <taxon>Bacillariophyta</taxon>
        <taxon>Coscinodiscophyceae</taxon>
        <taxon>Thalassiosirophycidae</taxon>
        <taxon>Stephanodiscales</taxon>
        <taxon>Stephanodiscaceae</taxon>
        <taxon>Stephanodiscus</taxon>
    </lineage>
</organism>
<sequence>MRRSQSSSTGISASQPRRTIFHHLSDDDDVSHRNLLGDPLLLRSPNARAVASGRSLLDRPGPIGSFTASAAATPLPPRRRGTEPILKSCLSSSGGKSSSGSLLGMSSSSTTTTPAARKENEEFDVVTKRNVSFSHTRVREYEVTLGDNPSVSSGAPLSLGWRYDPRERIVSLEEAKDGLDGDGNDNDDGGVNKANSATRSRWQLKLSDRERQSRIASHPDVSTEDLLNVLASVARTKLERKQTLNEAMEAKKRTPSSPRSPVIWIPSLFANAP</sequence>
<dbReference type="EMBL" id="JALLAZ020000592">
    <property type="protein sequence ID" value="KAL3791467.1"/>
    <property type="molecule type" value="Genomic_DNA"/>
</dbReference>
<evidence type="ECO:0000256" key="1">
    <source>
        <dbReference type="SAM" id="MobiDB-lite"/>
    </source>
</evidence>
<dbReference type="Proteomes" id="UP001530315">
    <property type="component" value="Unassembled WGS sequence"/>
</dbReference>
<keyword evidence="3" id="KW-1185">Reference proteome</keyword>
<comment type="caution">
    <text evidence="2">The sequence shown here is derived from an EMBL/GenBank/DDBJ whole genome shotgun (WGS) entry which is preliminary data.</text>
</comment>
<reference evidence="2 3" key="1">
    <citation type="submission" date="2024-10" db="EMBL/GenBank/DDBJ databases">
        <title>Updated reference genomes for cyclostephanoid diatoms.</title>
        <authorList>
            <person name="Roberts W.R."/>
            <person name="Alverson A.J."/>
        </authorList>
    </citation>
    <scope>NUCLEOTIDE SEQUENCE [LARGE SCALE GENOMIC DNA]</scope>
    <source>
        <strain evidence="2 3">AJA276-08</strain>
    </source>
</reference>
<protein>
    <submittedName>
        <fullName evidence="2">Uncharacterized protein</fullName>
    </submittedName>
</protein>
<feature type="compositionally biased region" description="Low complexity" evidence="1">
    <location>
        <begin position="1"/>
        <end position="14"/>
    </location>
</feature>